<dbReference type="GO" id="GO:0003676">
    <property type="term" value="F:nucleic acid binding"/>
    <property type="evidence" value="ECO:0007669"/>
    <property type="project" value="InterPro"/>
</dbReference>
<dbReference type="Proteomes" id="UP000003195">
    <property type="component" value="Unassembled WGS sequence"/>
</dbReference>
<evidence type="ECO:0000313" key="2">
    <source>
        <dbReference type="EMBL" id="EFQ03905.1"/>
    </source>
</evidence>
<comment type="caution">
    <text evidence="2">The sequence shown here is derived from an EMBL/GenBank/DDBJ whole genome shotgun (WGS) entry which is preliminary data.</text>
</comment>
<evidence type="ECO:0000313" key="3">
    <source>
        <dbReference type="Proteomes" id="UP000003195"/>
    </source>
</evidence>
<reference evidence="2 3" key="1">
    <citation type="submission" date="2010-08" db="EMBL/GenBank/DDBJ databases">
        <authorList>
            <person name="Weinstock G."/>
            <person name="Sodergren E."/>
            <person name="Clifton S."/>
            <person name="Fulton L."/>
            <person name="Fulton B."/>
            <person name="Courtney L."/>
            <person name="Fronick C."/>
            <person name="Harrison M."/>
            <person name="Strong C."/>
            <person name="Farmer C."/>
            <person name="Delahaunty K."/>
            <person name="Markovic C."/>
            <person name="Hall O."/>
            <person name="Minx P."/>
            <person name="Tomlinson C."/>
            <person name="Mitreva M."/>
            <person name="Hou S."/>
            <person name="Chen J."/>
            <person name="Wollam A."/>
            <person name="Pepin K.H."/>
            <person name="Johnson M."/>
            <person name="Bhonagiri V."/>
            <person name="Zhang X."/>
            <person name="Suruliraj S."/>
            <person name="Warren W."/>
            <person name="Chinwalla A."/>
            <person name="Mardis E.R."/>
            <person name="Wilson R.K."/>
        </authorList>
    </citation>
    <scope>NUCLEOTIDE SEQUENCE [LARGE SCALE GENOMIC DNA]</scope>
    <source>
        <strain evidence="2 3">F0359</strain>
    </source>
</reference>
<dbReference type="STRING" id="706434.HMPREF9429_01088"/>
<dbReference type="EMBL" id="AECS01000037">
    <property type="protein sequence ID" value="EFQ03905.1"/>
    <property type="molecule type" value="Genomic_DNA"/>
</dbReference>
<dbReference type="InterPro" id="IPR012337">
    <property type="entry name" value="RNaseH-like_sf"/>
</dbReference>
<dbReference type="RefSeq" id="WP_006942201.1">
    <property type="nucleotide sequence ID" value="NZ_GL538208.1"/>
</dbReference>
<dbReference type="Gene3D" id="3.30.420.10">
    <property type="entry name" value="Ribonuclease H-like superfamily/Ribonuclease H"/>
    <property type="match status" value="1"/>
</dbReference>
<proteinExistence type="predicted"/>
<name>E2ZCY4_9FIRM</name>
<dbReference type="InterPro" id="IPR001584">
    <property type="entry name" value="Integrase_cat-core"/>
</dbReference>
<dbReference type="PROSITE" id="PS50994">
    <property type="entry name" value="INTEGRASE"/>
    <property type="match status" value="1"/>
</dbReference>
<gene>
    <name evidence="2" type="ORF">HMPREF9429_01088</name>
</gene>
<evidence type="ECO:0000259" key="1">
    <source>
        <dbReference type="PROSITE" id="PS50994"/>
    </source>
</evidence>
<sequence length="98" mass="11637">MAAIVDEKRVTHTSEFLLTLESKIGFKISTVQTDNGREFTNMGISERICQFDVVAQWLKIEHKTIRPFSPWQNGKVERSYRRDREHFYNRSFRTIEAL</sequence>
<dbReference type="AlphaFoldDB" id="E2ZCY4"/>
<feature type="domain" description="Integrase catalytic" evidence="1">
    <location>
        <begin position="1"/>
        <end position="98"/>
    </location>
</feature>
<accession>E2ZCY4</accession>
<dbReference type="HOGENOM" id="CLU_184470_0_0_9"/>
<organism evidence="2 3">
    <name type="scientific">Megasphaera micronuciformis F0359</name>
    <dbReference type="NCBI Taxonomy" id="706434"/>
    <lineage>
        <taxon>Bacteria</taxon>
        <taxon>Bacillati</taxon>
        <taxon>Bacillota</taxon>
        <taxon>Negativicutes</taxon>
        <taxon>Veillonellales</taxon>
        <taxon>Veillonellaceae</taxon>
        <taxon>Megasphaera</taxon>
    </lineage>
</organism>
<dbReference type="SUPFAM" id="SSF53098">
    <property type="entry name" value="Ribonuclease H-like"/>
    <property type="match status" value="1"/>
</dbReference>
<keyword evidence="3" id="KW-1185">Reference proteome</keyword>
<protein>
    <recommendedName>
        <fullName evidence="1">Integrase catalytic domain-containing protein</fullName>
    </recommendedName>
</protein>
<dbReference type="GO" id="GO:0015074">
    <property type="term" value="P:DNA integration"/>
    <property type="evidence" value="ECO:0007669"/>
    <property type="project" value="InterPro"/>
</dbReference>
<dbReference type="InterPro" id="IPR036397">
    <property type="entry name" value="RNaseH_sf"/>
</dbReference>
<dbReference type="Pfam" id="PF13683">
    <property type="entry name" value="rve_3"/>
    <property type="match status" value="1"/>
</dbReference>
<dbReference type="eggNOG" id="COG2801">
    <property type="taxonomic scope" value="Bacteria"/>
</dbReference>